<feature type="transmembrane region" description="Helical" evidence="1">
    <location>
        <begin position="136"/>
        <end position="157"/>
    </location>
</feature>
<feature type="transmembrane region" description="Helical" evidence="1">
    <location>
        <begin position="20"/>
        <end position="41"/>
    </location>
</feature>
<keyword evidence="1" id="KW-1133">Transmembrane helix</keyword>
<accession>A0A075GCW3</accession>
<dbReference type="EMBL" id="KF900621">
    <property type="protein sequence ID" value="AIF01464.1"/>
    <property type="molecule type" value="Genomic_DNA"/>
</dbReference>
<organism evidence="2">
    <name type="scientific">uncultured marine group II/III euryarchaeote KM3_148_H03</name>
    <dbReference type="NCBI Taxonomy" id="1457883"/>
    <lineage>
        <taxon>Archaea</taxon>
        <taxon>Methanobacteriati</taxon>
        <taxon>Methanobacteriota</taxon>
        <taxon>environmental samples</taxon>
    </lineage>
</organism>
<name>A0A075GCW3_9EURY</name>
<reference evidence="2" key="1">
    <citation type="journal article" date="2014" name="Genome Biol. Evol.">
        <title>Pangenome evidence for extensive interdomain horizontal transfer affecting lineage core and shell genes in uncultured planktonic thaumarchaeota and euryarchaeota.</title>
        <authorList>
            <person name="Deschamps P."/>
            <person name="Zivanovic Y."/>
            <person name="Moreira D."/>
            <person name="Rodriguez-Valera F."/>
            <person name="Lopez-Garcia P."/>
        </authorList>
    </citation>
    <scope>NUCLEOTIDE SEQUENCE</scope>
</reference>
<evidence type="ECO:0000256" key="1">
    <source>
        <dbReference type="SAM" id="Phobius"/>
    </source>
</evidence>
<feature type="transmembrane region" description="Helical" evidence="1">
    <location>
        <begin position="61"/>
        <end position="82"/>
    </location>
</feature>
<protein>
    <submittedName>
        <fullName evidence="2">Uncharacterized protein</fullName>
    </submittedName>
</protein>
<feature type="transmembrane region" description="Helical" evidence="1">
    <location>
        <begin position="94"/>
        <end position="116"/>
    </location>
</feature>
<evidence type="ECO:0000313" key="2">
    <source>
        <dbReference type="EMBL" id="AIF01464.1"/>
    </source>
</evidence>
<proteinExistence type="predicted"/>
<keyword evidence="1" id="KW-0812">Transmembrane</keyword>
<dbReference type="AlphaFoldDB" id="A0A075GCW3"/>
<keyword evidence="1" id="KW-0472">Membrane</keyword>
<sequence length="174" mass="19029">MSESEATPAPVGGGLFSRILMGILGLLLGLLISLATFYRLTEIGWALSSDIPDEFSDQIRIMQMLFKLVAALCLAIIVSSIATFINTAWAPKALLGSTVAMCVLLLGCGIYEYIIIDAVYGDQLSSEEIPWRYKPMTTISMLMAYISLFFGGLIWLIDYLRRGKDMVPAATEDG</sequence>